<dbReference type="RefSeq" id="WP_181069455.1">
    <property type="nucleotide sequence ID" value="NZ_JAAMRF010000002.1"/>
</dbReference>
<feature type="transmembrane region" description="Helical" evidence="6">
    <location>
        <begin position="90"/>
        <end position="110"/>
    </location>
</feature>
<evidence type="ECO:0000313" key="8">
    <source>
        <dbReference type="EMBL" id="MBA1272494.1"/>
    </source>
</evidence>
<keyword evidence="2" id="KW-1003">Cell membrane</keyword>
<evidence type="ECO:0000256" key="6">
    <source>
        <dbReference type="SAM" id="Phobius"/>
    </source>
</evidence>
<dbReference type="InterPro" id="IPR000917">
    <property type="entry name" value="Sulfatase_N"/>
</dbReference>
<name>A0ABR5YX52_9GAMM</name>
<accession>A0ABR5YX52</accession>
<feature type="domain" description="Sulfatase N-terminal" evidence="7">
    <location>
        <begin position="280"/>
        <end position="549"/>
    </location>
</feature>
<comment type="subcellular location">
    <subcellularLocation>
        <location evidence="1">Cell membrane</location>
        <topology evidence="1">Multi-pass membrane protein</topology>
    </subcellularLocation>
</comment>
<dbReference type="InterPro" id="IPR050448">
    <property type="entry name" value="OpgB/LTA_synthase_biosynth"/>
</dbReference>
<feature type="transmembrane region" description="Helical" evidence="6">
    <location>
        <begin position="141"/>
        <end position="159"/>
    </location>
</feature>
<keyword evidence="3 6" id="KW-0812">Transmembrane</keyword>
<organism evidence="8 9">
    <name type="scientific">Stutzerimonas azotifigens</name>
    <dbReference type="NCBI Taxonomy" id="291995"/>
    <lineage>
        <taxon>Bacteria</taxon>
        <taxon>Pseudomonadati</taxon>
        <taxon>Pseudomonadota</taxon>
        <taxon>Gammaproteobacteria</taxon>
        <taxon>Pseudomonadales</taxon>
        <taxon>Pseudomonadaceae</taxon>
        <taxon>Stutzerimonas</taxon>
    </lineage>
</organism>
<comment type="caution">
    <text evidence="8">The sequence shown here is derived from an EMBL/GenBank/DDBJ whole genome shotgun (WGS) entry which is preliminary data.</text>
</comment>
<feature type="transmembrane region" description="Helical" evidence="6">
    <location>
        <begin position="54"/>
        <end position="78"/>
    </location>
</feature>
<dbReference type="EMBL" id="JAAMRF010000002">
    <property type="protein sequence ID" value="MBA1272494.1"/>
    <property type="molecule type" value="Genomic_DNA"/>
</dbReference>
<dbReference type="PIRSF" id="PIRSF005091">
    <property type="entry name" value="Mmb_sulf_HI1246"/>
    <property type="match status" value="1"/>
</dbReference>
<evidence type="ECO:0000256" key="5">
    <source>
        <dbReference type="ARBA" id="ARBA00023136"/>
    </source>
</evidence>
<dbReference type="InterPro" id="IPR012160">
    <property type="entry name" value="LtaS-like"/>
</dbReference>
<dbReference type="Proteomes" id="UP000786387">
    <property type="component" value="Unassembled WGS sequence"/>
</dbReference>
<keyword evidence="9" id="KW-1185">Reference proteome</keyword>
<dbReference type="SUPFAM" id="SSF53649">
    <property type="entry name" value="Alkaline phosphatase-like"/>
    <property type="match status" value="1"/>
</dbReference>
<feature type="transmembrane region" description="Helical" evidence="6">
    <location>
        <begin position="179"/>
        <end position="196"/>
    </location>
</feature>
<protein>
    <submittedName>
        <fullName evidence="8">LTA synthase family protein</fullName>
    </submittedName>
</protein>
<evidence type="ECO:0000256" key="2">
    <source>
        <dbReference type="ARBA" id="ARBA00022475"/>
    </source>
</evidence>
<keyword evidence="5 6" id="KW-0472">Membrane</keyword>
<evidence type="ECO:0000313" key="9">
    <source>
        <dbReference type="Proteomes" id="UP000786387"/>
    </source>
</evidence>
<dbReference type="PANTHER" id="PTHR47371">
    <property type="entry name" value="LIPOTEICHOIC ACID SYNTHASE"/>
    <property type="match status" value="1"/>
</dbReference>
<dbReference type="CDD" id="cd16015">
    <property type="entry name" value="LTA_synthase"/>
    <property type="match status" value="1"/>
</dbReference>
<gene>
    <name evidence="8" type="ORF">G7026_03885</name>
</gene>
<dbReference type="Gene3D" id="3.30.1120.80">
    <property type="match status" value="1"/>
</dbReference>
<evidence type="ECO:0000256" key="1">
    <source>
        <dbReference type="ARBA" id="ARBA00004651"/>
    </source>
</evidence>
<proteinExistence type="predicted"/>
<dbReference type="InterPro" id="IPR017850">
    <property type="entry name" value="Alkaline_phosphatase_core_sf"/>
</dbReference>
<evidence type="ECO:0000256" key="3">
    <source>
        <dbReference type="ARBA" id="ARBA00022692"/>
    </source>
</evidence>
<evidence type="ECO:0000259" key="7">
    <source>
        <dbReference type="Pfam" id="PF00884"/>
    </source>
</evidence>
<reference evidence="8 9" key="1">
    <citation type="submission" date="2020-02" db="EMBL/GenBank/DDBJ databases">
        <title>Synteny-based analysis reveals conserved mechanism for high triclosan tolerance in Pseudomonas, as well as instances of horizontal transfer.</title>
        <authorList>
            <person name="Mcfarland A.G."/>
            <person name="Bertucci H.K."/>
            <person name="Litmann E."/>
            <person name="Shen J."/>
            <person name="Huttenhower C."/>
            <person name="Hartmann E.M."/>
        </authorList>
    </citation>
    <scope>NUCLEOTIDE SEQUENCE [LARGE SCALE GENOMIC DNA]</scope>
    <source>
        <strain evidence="8 9">115A1</strain>
    </source>
</reference>
<keyword evidence="4 6" id="KW-1133">Transmembrane helix</keyword>
<sequence length="653" mass="72120">MPRLRVAQTRFLLLLLSTWLGVFTLTRSVLLLTHLSDAAIGPGDLPRLFGIGLVYDLGFLCYAALPLALYLLLCPAWLWRRRNHRRLMHALVAVSLFAMIFTAVAEWLFWDEFGVRFNFIAVDYLVYSDEVLNNILESYPIYPLLAALATIAAAGAVLLHPFTEAALATPLASWRSRGALAAASIALFGLCLGMLGQDAPRGLGGNAYQRELAANGPYQFFAAFRNNELDYPQFYATLPEAEVGAMLRQELAEPNARFMDHDALDIRRHIDNPGQTRQLNVVLVTVESLSAKYLGSFGDNRGLTPNLDELRRQSLFFSNVYATGTRTDRGLEAITLSVPPTPGRSIVKRIGRETGYASLGQQMSSRGYDSVFVYGGRGYFDNMNAFFSGNGYRIVDQSSVAERDIRFTNAWGMSDEDLFNQTLALADADHAAGKPILLQLMTTSNHRPYTYPDGRIDIPSGRGREGAVKYTDWAIGDFLSKARNKPWFDDTLFIFVADHCAGSAGKEDLPVANYHIPLFVYSPKHVAPREIDTLASQIDIAPTLLGLLNLDYTSTFFGRNLLLDNPAPGRALIGTYQHLGFYDGKDLAILSPRQAIRLHDDALGHSQEHAADRSDPLVRRDIGLFQGASYAFGHGLLAWHAPTAAEDDTAVGQ</sequence>
<dbReference type="Gene3D" id="3.40.720.10">
    <property type="entry name" value="Alkaline Phosphatase, subunit A"/>
    <property type="match status" value="1"/>
</dbReference>
<dbReference type="PANTHER" id="PTHR47371:SF3">
    <property type="entry name" value="PHOSPHOGLYCEROL TRANSFERASE I"/>
    <property type="match status" value="1"/>
</dbReference>
<evidence type="ECO:0000256" key="4">
    <source>
        <dbReference type="ARBA" id="ARBA00022989"/>
    </source>
</evidence>
<dbReference type="Pfam" id="PF00884">
    <property type="entry name" value="Sulfatase"/>
    <property type="match status" value="1"/>
</dbReference>